<dbReference type="EMBL" id="JAUTXU010000272">
    <property type="protein sequence ID" value="KAK3691206.1"/>
    <property type="molecule type" value="Genomic_DNA"/>
</dbReference>
<gene>
    <name evidence="1" type="primary">KRE9_4</name>
    <name evidence="1" type="ORF">LTR37_018794</name>
</gene>
<name>A0ACC3MHG6_9PEZI</name>
<evidence type="ECO:0000313" key="1">
    <source>
        <dbReference type="EMBL" id="KAK3691206.1"/>
    </source>
</evidence>
<sequence length="367" mass="38130">MFLPGLRAIAPLLYLHLLLTLPQTVRGDVEFTSPAAGAKVDVGTIDVQWKESGVSPPIVDLTVYTLVLLVGGNNDGNDTLTIATFQTEGDFSSGNNASGTIPAGIAGPVENGFFFKIMSASSAGESVINYSNRFSITGLSGYTPPEYREAVEALGGSMYGPGNAGDNAVTSSVINAPTSTATGPARVTVTEHPTASGGTGDGPSHGGGGGAGEKDGSAMSTGALAGIAVAGVLVGLAATAFALWVFLRRRKRRQQHGKEQGEIFAKFSNDSSDLSRETSYTQGMTQTPAELDPYASRVTEADDGMPPPELDSTVRAELAGDFVHWEPQPPPPLTPVPDTPLSVRTLDGSPSLTPTDLRWPVMPRDNV</sequence>
<proteinExistence type="predicted"/>
<protein>
    <submittedName>
        <fullName evidence="1">Cell wall synthesis protein kre9</fullName>
    </submittedName>
</protein>
<keyword evidence="2" id="KW-1185">Reference proteome</keyword>
<dbReference type="Proteomes" id="UP001281147">
    <property type="component" value="Unassembled WGS sequence"/>
</dbReference>
<organism evidence="1 2">
    <name type="scientific">Vermiconidia calcicola</name>
    <dbReference type="NCBI Taxonomy" id="1690605"/>
    <lineage>
        <taxon>Eukaryota</taxon>
        <taxon>Fungi</taxon>
        <taxon>Dikarya</taxon>
        <taxon>Ascomycota</taxon>
        <taxon>Pezizomycotina</taxon>
        <taxon>Dothideomycetes</taxon>
        <taxon>Dothideomycetidae</taxon>
        <taxon>Mycosphaerellales</taxon>
        <taxon>Extremaceae</taxon>
        <taxon>Vermiconidia</taxon>
    </lineage>
</organism>
<comment type="caution">
    <text evidence="1">The sequence shown here is derived from an EMBL/GenBank/DDBJ whole genome shotgun (WGS) entry which is preliminary data.</text>
</comment>
<reference evidence="1" key="1">
    <citation type="submission" date="2023-07" db="EMBL/GenBank/DDBJ databases">
        <title>Black Yeasts Isolated from many extreme environments.</title>
        <authorList>
            <person name="Coleine C."/>
            <person name="Stajich J.E."/>
            <person name="Selbmann L."/>
        </authorList>
    </citation>
    <scope>NUCLEOTIDE SEQUENCE</scope>
    <source>
        <strain evidence="1">CCFEE 5714</strain>
    </source>
</reference>
<accession>A0ACC3MHG6</accession>
<evidence type="ECO:0000313" key="2">
    <source>
        <dbReference type="Proteomes" id="UP001281147"/>
    </source>
</evidence>